<organism evidence="2 3">
    <name type="scientific">Boletus edulis BED1</name>
    <dbReference type="NCBI Taxonomy" id="1328754"/>
    <lineage>
        <taxon>Eukaryota</taxon>
        <taxon>Fungi</taxon>
        <taxon>Dikarya</taxon>
        <taxon>Basidiomycota</taxon>
        <taxon>Agaricomycotina</taxon>
        <taxon>Agaricomycetes</taxon>
        <taxon>Agaricomycetidae</taxon>
        <taxon>Boletales</taxon>
        <taxon>Boletineae</taxon>
        <taxon>Boletaceae</taxon>
        <taxon>Boletoideae</taxon>
        <taxon>Boletus</taxon>
    </lineage>
</organism>
<protein>
    <submittedName>
        <fullName evidence="2">Uncharacterized protein</fullName>
    </submittedName>
</protein>
<feature type="repeat" description="TPR" evidence="1">
    <location>
        <begin position="36"/>
        <end position="69"/>
    </location>
</feature>
<dbReference type="Gene3D" id="1.25.40.10">
    <property type="entry name" value="Tetratricopeptide repeat domain"/>
    <property type="match status" value="1"/>
</dbReference>
<dbReference type="PROSITE" id="PS50005">
    <property type="entry name" value="TPR"/>
    <property type="match status" value="1"/>
</dbReference>
<proteinExistence type="predicted"/>
<keyword evidence="1" id="KW-0802">TPR repeat</keyword>
<name>A0AAD4G772_BOLED</name>
<gene>
    <name evidence="2" type="ORF">L210DRAFT_3576837</name>
</gene>
<dbReference type="SUPFAM" id="SSF48452">
    <property type="entry name" value="TPR-like"/>
    <property type="match status" value="1"/>
</dbReference>
<keyword evidence="3" id="KW-1185">Reference proteome</keyword>
<comment type="caution">
    <text evidence="2">The sequence shown here is derived from an EMBL/GenBank/DDBJ whole genome shotgun (WGS) entry which is preliminary data.</text>
</comment>
<dbReference type="EMBL" id="WHUW01000176">
    <property type="protein sequence ID" value="KAF8419394.1"/>
    <property type="molecule type" value="Genomic_DNA"/>
</dbReference>
<evidence type="ECO:0000313" key="3">
    <source>
        <dbReference type="Proteomes" id="UP001194468"/>
    </source>
</evidence>
<evidence type="ECO:0000313" key="2">
    <source>
        <dbReference type="EMBL" id="KAF8419394.1"/>
    </source>
</evidence>
<reference evidence="2" key="1">
    <citation type="submission" date="2019-10" db="EMBL/GenBank/DDBJ databases">
        <authorList>
            <consortium name="DOE Joint Genome Institute"/>
            <person name="Kuo A."/>
            <person name="Miyauchi S."/>
            <person name="Kiss E."/>
            <person name="Drula E."/>
            <person name="Kohler A."/>
            <person name="Sanchez-Garcia M."/>
            <person name="Andreopoulos B."/>
            <person name="Barry K.W."/>
            <person name="Bonito G."/>
            <person name="Buee M."/>
            <person name="Carver A."/>
            <person name="Chen C."/>
            <person name="Cichocki N."/>
            <person name="Clum A."/>
            <person name="Culley D."/>
            <person name="Crous P.W."/>
            <person name="Fauchery L."/>
            <person name="Girlanda M."/>
            <person name="Hayes R."/>
            <person name="Keri Z."/>
            <person name="LaButti K."/>
            <person name="Lipzen A."/>
            <person name="Lombard V."/>
            <person name="Magnuson J."/>
            <person name="Maillard F."/>
            <person name="Morin E."/>
            <person name="Murat C."/>
            <person name="Nolan M."/>
            <person name="Ohm R."/>
            <person name="Pangilinan J."/>
            <person name="Pereira M."/>
            <person name="Perotto S."/>
            <person name="Peter M."/>
            <person name="Riley R."/>
            <person name="Sitrit Y."/>
            <person name="Stielow B."/>
            <person name="Szollosi G."/>
            <person name="Zifcakova L."/>
            <person name="Stursova M."/>
            <person name="Spatafora J.W."/>
            <person name="Tedersoo L."/>
            <person name="Vaario L.-M."/>
            <person name="Yamada A."/>
            <person name="Yan M."/>
            <person name="Wang P."/>
            <person name="Xu J."/>
            <person name="Bruns T."/>
            <person name="Baldrian P."/>
            <person name="Vilgalys R."/>
            <person name="Henrissat B."/>
            <person name="Grigoriev I.V."/>
            <person name="Hibbett D."/>
            <person name="Nagy L.G."/>
            <person name="Martin F.M."/>
        </authorList>
    </citation>
    <scope>NUCLEOTIDE SEQUENCE</scope>
    <source>
        <strain evidence="2">BED1</strain>
    </source>
</reference>
<sequence length="140" mass="15599">MDAIKCFNQMKGELAGETTAHDERAKWAVDFTQRCAGKLEYMGDIAISAQQLDEAITQYSTALSLHPVTPQGVFMKRSKAYIAKGLWEDAIDDTNQVIMIDPSFPWGYERALVECAKANLTDGAWRNALKTACSVCVFFH</sequence>
<evidence type="ECO:0000256" key="1">
    <source>
        <dbReference type="PROSITE-ProRule" id="PRU00339"/>
    </source>
</evidence>
<reference evidence="2" key="2">
    <citation type="journal article" date="2020" name="Nat. Commun.">
        <title>Large-scale genome sequencing of mycorrhizal fungi provides insights into the early evolution of symbiotic traits.</title>
        <authorList>
            <person name="Miyauchi S."/>
            <person name="Kiss E."/>
            <person name="Kuo A."/>
            <person name="Drula E."/>
            <person name="Kohler A."/>
            <person name="Sanchez-Garcia M."/>
            <person name="Morin E."/>
            <person name="Andreopoulos B."/>
            <person name="Barry K.W."/>
            <person name="Bonito G."/>
            <person name="Buee M."/>
            <person name="Carver A."/>
            <person name="Chen C."/>
            <person name="Cichocki N."/>
            <person name="Clum A."/>
            <person name="Culley D."/>
            <person name="Crous P.W."/>
            <person name="Fauchery L."/>
            <person name="Girlanda M."/>
            <person name="Hayes R.D."/>
            <person name="Keri Z."/>
            <person name="LaButti K."/>
            <person name="Lipzen A."/>
            <person name="Lombard V."/>
            <person name="Magnuson J."/>
            <person name="Maillard F."/>
            <person name="Murat C."/>
            <person name="Nolan M."/>
            <person name="Ohm R.A."/>
            <person name="Pangilinan J."/>
            <person name="Pereira M.F."/>
            <person name="Perotto S."/>
            <person name="Peter M."/>
            <person name="Pfister S."/>
            <person name="Riley R."/>
            <person name="Sitrit Y."/>
            <person name="Stielow J.B."/>
            <person name="Szollosi G."/>
            <person name="Zifcakova L."/>
            <person name="Stursova M."/>
            <person name="Spatafora J.W."/>
            <person name="Tedersoo L."/>
            <person name="Vaario L.M."/>
            <person name="Yamada A."/>
            <person name="Yan M."/>
            <person name="Wang P."/>
            <person name="Xu J."/>
            <person name="Bruns T."/>
            <person name="Baldrian P."/>
            <person name="Vilgalys R."/>
            <person name="Dunand C."/>
            <person name="Henrissat B."/>
            <person name="Grigoriev I.V."/>
            <person name="Hibbett D."/>
            <person name="Nagy L.G."/>
            <person name="Martin F.M."/>
        </authorList>
    </citation>
    <scope>NUCLEOTIDE SEQUENCE</scope>
    <source>
        <strain evidence="2">BED1</strain>
    </source>
</reference>
<dbReference type="Proteomes" id="UP001194468">
    <property type="component" value="Unassembled WGS sequence"/>
</dbReference>
<dbReference type="AlphaFoldDB" id="A0AAD4G772"/>
<accession>A0AAD4G772</accession>
<dbReference type="InterPro" id="IPR011990">
    <property type="entry name" value="TPR-like_helical_dom_sf"/>
</dbReference>
<dbReference type="InterPro" id="IPR019734">
    <property type="entry name" value="TPR_rpt"/>
</dbReference>